<dbReference type="AlphaFoldDB" id="A0A4Z2HU50"/>
<comment type="caution">
    <text evidence="1">The sequence shown here is derived from an EMBL/GenBank/DDBJ whole genome shotgun (WGS) entry which is preliminary data.</text>
</comment>
<dbReference type="Proteomes" id="UP000314294">
    <property type="component" value="Unassembled WGS sequence"/>
</dbReference>
<name>A0A4Z2HU50_9TELE</name>
<sequence>MLQFVQPCCALPPVEGAVSNDGASVHTVVLLRGEAGPLTRTWMEHQSLRERDEIRGKRVVTERLKMKWVKTQDNAVF</sequence>
<proteinExistence type="predicted"/>
<accession>A0A4Z2HU50</accession>
<gene>
    <name evidence="1" type="ORF">EYF80_020490</name>
</gene>
<dbReference type="EMBL" id="SRLO01000177">
    <property type="protein sequence ID" value="TNN69339.1"/>
    <property type="molecule type" value="Genomic_DNA"/>
</dbReference>
<evidence type="ECO:0000313" key="1">
    <source>
        <dbReference type="EMBL" id="TNN69339.1"/>
    </source>
</evidence>
<reference evidence="1 2" key="1">
    <citation type="submission" date="2019-03" db="EMBL/GenBank/DDBJ databases">
        <title>First draft genome of Liparis tanakae, snailfish: a comprehensive survey of snailfish specific genes.</title>
        <authorList>
            <person name="Kim W."/>
            <person name="Song I."/>
            <person name="Jeong J.-H."/>
            <person name="Kim D."/>
            <person name="Kim S."/>
            <person name="Ryu S."/>
            <person name="Song J.Y."/>
            <person name="Lee S.K."/>
        </authorList>
    </citation>
    <scope>NUCLEOTIDE SEQUENCE [LARGE SCALE GENOMIC DNA]</scope>
    <source>
        <tissue evidence="1">Muscle</tissue>
    </source>
</reference>
<evidence type="ECO:0000313" key="2">
    <source>
        <dbReference type="Proteomes" id="UP000314294"/>
    </source>
</evidence>
<organism evidence="1 2">
    <name type="scientific">Liparis tanakae</name>
    <name type="common">Tanaka's snailfish</name>
    <dbReference type="NCBI Taxonomy" id="230148"/>
    <lineage>
        <taxon>Eukaryota</taxon>
        <taxon>Metazoa</taxon>
        <taxon>Chordata</taxon>
        <taxon>Craniata</taxon>
        <taxon>Vertebrata</taxon>
        <taxon>Euteleostomi</taxon>
        <taxon>Actinopterygii</taxon>
        <taxon>Neopterygii</taxon>
        <taxon>Teleostei</taxon>
        <taxon>Neoteleostei</taxon>
        <taxon>Acanthomorphata</taxon>
        <taxon>Eupercaria</taxon>
        <taxon>Perciformes</taxon>
        <taxon>Cottioidei</taxon>
        <taxon>Cottales</taxon>
        <taxon>Liparidae</taxon>
        <taxon>Liparis</taxon>
    </lineage>
</organism>
<protein>
    <submittedName>
        <fullName evidence="1">Uncharacterized protein</fullName>
    </submittedName>
</protein>
<keyword evidence="2" id="KW-1185">Reference proteome</keyword>